<dbReference type="AlphaFoldDB" id="A0A398B865"/>
<evidence type="ECO:0000313" key="3">
    <source>
        <dbReference type="Proteomes" id="UP000265816"/>
    </source>
</evidence>
<sequence>MLEEFYQEDDGMSGTVYSKLFDQNLDVWIEENVSNEYAISCIESLNSMNSSLVDDICKAAIAYCEDFCEMVGQQPPAIERIRDVLHYIEFGTMNIEEPEDDKIPVVHLGGGCEWEQEHGIELIIRNGELIYLGAYNGEWAWGEPDHYESDYNYAFVIKQKK</sequence>
<dbReference type="Pfam" id="PF22481">
    <property type="entry name" value="DUF6985"/>
    <property type="match status" value="1"/>
</dbReference>
<name>A0A398B865_9BACI</name>
<dbReference type="Proteomes" id="UP000265816">
    <property type="component" value="Unassembled WGS sequence"/>
</dbReference>
<proteinExistence type="predicted"/>
<dbReference type="InterPro" id="IPR054254">
    <property type="entry name" value="DUF6985"/>
</dbReference>
<protein>
    <recommendedName>
        <fullName evidence="1">DUF6985 domain-containing protein</fullName>
    </recommendedName>
</protein>
<keyword evidence="3" id="KW-1185">Reference proteome</keyword>
<feature type="domain" description="DUF6985" evidence="1">
    <location>
        <begin position="5"/>
        <end position="137"/>
    </location>
</feature>
<dbReference type="OrthoDB" id="1820296at2"/>
<accession>A0A398B865</accession>
<reference evidence="2 3" key="1">
    <citation type="submission" date="2018-08" db="EMBL/GenBank/DDBJ databases">
        <title>Bacillus jemisoniae sp. nov., Bacillus chryseoplanitiae sp. nov., Bacillus resnikiae sp. nov., and Bacillus frankliniae sp. nov., isolated from Viking spacecraft and associated surfaces.</title>
        <authorList>
            <person name="Seuylemezian A."/>
            <person name="Vaishampayan P."/>
        </authorList>
    </citation>
    <scope>NUCLEOTIDE SEQUENCE [LARGE SCALE GENOMIC DNA]</scope>
    <source>
        <strain evidence="2 3">JJ-247</strain>
    </source>
</reference>
<gene>
    <name evidence="2" type="ORF">D1970_07825</name>
</gene>
<comment type="caution">
    <text evidence="2">The sequence shown here is derived from an EMBL/GenBank/DDBJ whole genome shotgun (WGS) entry which is preliminary data.</text>
</comment>
<dbReference type="RefSeq" id="WP_119112327.1">
    <property type="nucleotide sequence ID" value="NZ_CBCSEO010000014.1"/>
</dbReference>
<dbReference type="EMBL" id="QWVT01000014">
    <property type="protein sequence ID" value="RID86007.1"/>
    <property type="molecule type" value="Genomic_DNA"/>
</dbReference>
<evidence type="ECO:0000259" key="1">
    <source>
        <dbReference type="Pfam" id="PF22481"/>
    </source>
</evidence>
<organism evidence="2 3">
    <name type="scientific">Mesobacillus zeae</name>
    <dbReference type="NCBI Taxonomy" id="1917180"/>
    <lineage>
        <taxon>Bacteria</taxon>
        <taxon>Bacillati</taxon>
        <taxon>Bacillota</taxon>
        <taxon>Bacilli</taxon>
        <taxon>Bacillales</taxon>
        <taxon>Bacillaceae</taxon>
        <taxon>Mesobacillus</taxon>
    </lineage>
</organism>
<evidence type="ECO:0000313" key="2">
    <source>
        <dbReference type="EMBL" id="RID86007.1"/>
    </source>
</evidence>